<dbReference type="InterPro" id="IPR013876">
    <property type="entry name" value="TFIIH_BTF_p62_N"/>
</dbReference>
<comment type="caution">
    <text evidence="3">The sequence shown here is derived from an EMBL/GenBank/DDBJ whole genome shotgun (WGS) entry which is preliminary data.</text>
</comment>
<dbReference type="CDD" id="cd13229">
    <property type="entry name" value="PH_TFIIH"/>
    <property type="match status" value="1"/>
</dbReference>
<dbReference type="EMBL" id="JANBUO010002005">
    <property type="protein sequence ID" value="KAJ2796070.1"/>
    <property type="molecule type" value="Genomic_DNA"/>
</dbReference>
<organism evidence="3 4">
    <name type="scientific">Coemansia guatemalensis</name>
    <dbReference type="NCBI Taxonomy" id="2761395"/>
    <lineage>
        <taxon>Eukaryota</taxon>
        <taxon>Fungi</taxon>
        <taxon>Fungi incertae sedis</taxon>
        <taxon>Zoopagomycota</taxon>
        <taxon>Kickxellomycotina</taxon>
        <taxon>Kickxellomycetes</taxon>
        <taxon>Kickxellales</taxon>
        <taxon>Kickxellaceae</taxon>
        <taxon>Coemansia</taxon>
    </lineage>
</organism>
<dbReference type="AlphaFoldDB" id="A0A9W8LRX3"/>
<evidence type="ECO:0000313" key="4">
    <source>
        <dbReference type="Proteomes" id="UP001140094"/>
    </source>
</evidence>
<dbReference type="Gene3D" id="2.30.29.30">
    <property type="entry name" value="Pleckstrin-homology domain (PH domain)/Phosphotyrosine-binding domain (PTB)"/>
    <property type="match status" value="1"/>
</dbReference>
<evidence type="ECO:0000259" key="2">
    <source>
        <dbReference type="Pfam" id="PF08567"/>
    </source>
</evidence>
<accession>A0A9W8LRX3</accession>
<dbReference type="Proteomes" id="UP001140094">
    <property type="component" value="Unassembled WGS sequence"/>
</dbReference>
<evidence type="ECO:0000313" key="3">
    <source>
        <dbReference type="EMBL" id="KAJ2796070.1"/>
    </source>
</evidence>
<dbReference type="SUPFAM" id="SSF50729">
    <property type="entry name" value="PH domain-like"/>
    <property type="match status" value="1"/>
</dbReference>
<feature type="compositionally biased region" description="Polar residues" evidence="1">
    <location>
        <begin position="116"/>
        <end position="125"/>
    </location>
</feature>
<feature type="non-terminal residue" evidence="3">
    <location>
        <position position="162"/>
    </location>
</feature>
<proteinExistence type="predicted"/>
<name>A0A9W8LRX3_9FUNG</name>
<feature type="compositionally biased region" description="Low complexity" evidence="1">
    <location>
        <begin position="136"/>
        <end position="148"/>
    </location>
</feature>
<dbReference type="OrthoDB" id="360521at2759"/>
<evidence type="ECO:0000256" key="1">
    <source>
        <dbReference type="SAM" id="MobiDB-lite"/>
    </source>
</evidence>
<feature type="region of interest" description="Disordered" evidence="1">
    <location>
        <begin position="114"/>
        <end position="149"/>
    </location>
</feature>
<gene>
    <name evidence="3" type="ORF">H4R20_005660</name>
</gene>
<dbReference type="InterPro" id="IPR011993">
    <property type="entry name" value="PH-like_dom_sf"/>
</dbReference>
<sequence>MLLLPGESTKYSSKTSLNKEDGTLYYTNKRLAWCKGDEQTPAVEVMHENFRAQQVSKGGKKVMLKISAAAAGATANPPTMDSYVFVWRWKDKDAAIAERGKFVTDLSFLSLKRAKSTSGQQTPNAGAQAGPSGDRSSATAAGTAAAESSEYKNVKIGAVPAS</sequence>
<reference evidence="3" key="1">
    <citation type="submission" date="2022-07" db="EMBL/GenBank/DDBJ databases">
        <title>Phylogenomic reconstructions and comparative analyses of Kickxellomycotina fungi.</title>
        <authorList>
            <person name="Reynolds N.K."/>
            <person name="Stajich J.E."/>
            <person name="Barry K."/>
            <person name="Grigoriev I.V."/>
            <person name="Crous P."/>
            <person name="Smith M.E."/>
        </authorList>
    </citation>
    <scope>NUCLEOTIDE SEQUENCE</scope>
    <source>
        <strain evidence="3">NRRL 1565</strain>
    </source>
</reference>
<keyword evidence="4" id="KW-1185">Reference proteome</keyword>
<dbReference type="Pfam" id="PF08567">
    <property type="entry name" value="PH_TFIIH"/>
    <property type="match status" value="1"/>
</dbReference>
<protein>
    <recommendedName>
        <fullName evidence="2">TFIIH p62 subunit N-terminal domain-containing protein</fullName>
    </recommendedName>
</protein>
<feature type="domain" description="TFIIH p62 subunit N-terminal" evidence="2">
    <location>
        <begin position="17"/>
        <end position="104"/>
    </location>
</feature>